<dbReference type="RefSeq" id="WP_277277999.1">
    <property type="nucleotide sequence ID" value="NZ_DPOP01000110.1"/>
</dbReference>
<comment type="caution">
    <text evidence="2">The sequence shown here is derived from an EMBL/GenBank/DDBJ whole genome shotgun (WGS) entry which is preliminary data.</text>
</comment>
<proteinExistence type="predicted"/>
<dbReference type="Proteomes" id="UP000264179">
    <property type="component" value="Unassembled WGS sequence"/>
</dbReference>
<feature type="transmembrane region" description="Helical" evidence="1">
    <location>
        <begin position="39"/>
        <end position="60"/>
    </location>
</feature>
<keyword evidence="1" id="KW-0812">Transmembrane</keyword>
<gene>
    <name evidence="2" type="ORF">DEF21_08150</name>
    <name evidence="3" type="ORF">DHR80_14055</name>
</gene>
<keyword evidence="1" id="KW-1133">Transmembrane helix</keyword>
<evidence type="ECO:0008006" key="6">
    <source>
        <dbReference type="Google" id="ProtNLM"/>
    </source>
</evidence>
<evidence type="ECO:0000313" key="2">
    <source>
        <dbReference type="EMBL" id="HBU97861.1"/>
    </source>
</evidence>
<reference evidence="4 5" key="1">
    <citation type="journal article" date="2018" name="Nat. Biotechnol.">
        <title>A standardized bacterial taxonomy based on genome phylogeny substantially revises the tree of life.</title>
        <authorList>
            <person name="Parks D.H."/>
            <person name="Chuvochina M."/>
            <person name="Waite D.W."/>
            <person name="Rinke C."/>
            <person name="Skarshewski A."/>
            <person name="Chaumeil P.A."/>
            <person name="Hugenholtz P."/>
        </authorList>
    </citation>
    <scope>NUCLEOTIDE SEQUENCE [LARGE SCALE GENOMIC DNA]</scope>
    <source>
        <strain evidence="2">UBA8707</strain>
        <strain evidence="3">UBA9881</strain>
    </source>
</reference>
<evidence type="ECO:0000313" key="4">
    <source>
        <dbReference type="Proteomes" id="UP000264179"/>
    </source>
</evidence>
<dbReference type="Pfam" id="PF11162">
    <property type="entry name" value="DUF2946"/>
    <property type="match status" value="1"/>
</dbReference>
<evidence type="ECO:0000313" key="3">
    <source>
        <dbReference type="EMBL" id="HCW68291.1"/>
    </source>
</evidence>
<name>A0A358HRT2_9PROT</name>
<evidence type="ECO:0000256" key="1">
    <source>
        <dbReference type="SAM" id="Phobius"/>
    </source>
</evidence>
<dbReference type="InterPro" id="IPR021333">
    <property type="entry name" value="DUF2946"/>
</dbReference>
<dbReference type="EMBL" id="DPOP01000110">
    <property type="protein sequence ID" value="HCW68291.1"/>
    <property type="molecule type" value="Genomic_DNA"/>
</dbReference>
<keyword evidence="1" id="KW-0472">Membrane</keyword>
<dbReference type="Proteomes" id="UP000264753">
    <property type="component" value="Unassembled WGS sequence"/>
</dbReference>
<accession>A0A358HRT2</accession>
<protein>
    <recommendedName>
        <fullName evidence="6">DUF2946 domain-containing protein</fullName>
    </recommendedName>
</protein>
<dbReference type="EMBL" id="DOOG01000066">
    <property type="protein sequence ID" value="HBU97861.1"/>
    <property type="molecule type" value="Genomic_DNA"/>
</dbReference>
<sequence length="165" mass="17221">MINVIARDRYIVHIKPMRVFTCSHSASCARPLSRLLQVWGMACVILLAGFTQSGFIPAFLSGQRIGVSGAQAAPGGDLLLICTPDGIRAVSLGGGDLPTPDGENNAAHGFCSLCATHHGVFVDLGVPDISPVSKVGHITYAHAIGVAAGHEIPRIRHSRAPPLSV</sequence>
<evidence type="ECO:0000313" key="5">
    <source>
        <dbReference type="Proteomes" id="UP000264753"/>
    </source>
</evidence>
<dbReference type="AlphaFoldDB" id="A0A358HRT2"/>
<organism evidence="2 5">
    <name type="scientific">Thalassospira lucentensis</name>
    <dbReference type="NCBI Taxonomy" id="168935"/>
    <lineage>
        <taxon>Bacteria</taxon>
        <taxon>Pseudomonadati</taxon>
        <taxon>Pseudomonadota</taxon>
        <taxon>Alphaproteobacteria</taxon>
        <taxon>Rhodospirillales</taxon>
        <taxon>Thalassospiraceae</taxon>
        <taxon>Thalassospira</taxon>
    </lineage>
</organism>